<dbReference type="InterPro" id="IPR053522">
    <property type="entry name" value="RNA-guided_endonuclease_TnpB"/>
</dbReference>
<reference evidence="12" key="1">
    <citation type="submission" date="2016-11" db="EMBL/GenBank/DDBJ databases">
        <authorList>
            <person name="Varghese N."/>
            <person name="Submissions S."/>
        </authorList>
    </citation>
    <scope>NUCLEOTIDE SEQUENCE [LARGE SCALE GENOMIC DNA]</scope>
    <source>
        <strain evidence="12">USBA-503</strain>
    </source>
</reference>
<dbReference type="InterPro" id="IPR010095">
    <property type="entry name" value="Cas12f1-like_TNB"/>
</dbReference>
<evidence type="ECO:0000256" key="7">
    <source>
        <dbReference type="ARBA" id="ARBA00023172"/>
    </source>
</evidence>
<dbReference type="EMBL" id="FRAF01000027">
    <property type="protein sequence ID" value="SHK91413.1"/>
    <property type="molecule type" value="Genomic_DNA"/>
</dbReference>
<dbReference type="PANTHER" id="PTHR30405">
    <property type="entry name" value="TRANSPOSASE"/>
    <property type="match status" value="1"/>
</dbReference>
<feature type="domain" description="Transposase putative helix-turn-helix" evidence="10">
    <location>
        <begin position="1"/>
        <end position="47"/>
    </location>
</feature>
<dbReference type="Pfam" id="PF01385">
    <property type="entry name" value="OrfB_IS605"/>
    <property type="match status" value="1"/>
</dbReference>
<dbReference type="OrthoDB" id="56768at2"/>
<dbReference type="GO" id="GO:0003677">
    <property type="term" value="F:DNA binding"/>
    <property type="evidence" value="ECO:0007669"/>
    <property type="project" value="UniProtKB-KW"/>
</dbReference>
<comment type="similarity">
    <text evidence="1">In the C-terminal section; belongs to the transposase 35 family.</text>
</comment>
<comment type="similarity">
    <text evidence="2">In the N-terminal section; belongs to the transposase 2 family.</text>
</comment>
<dbReference type="RefSeq" id="WP_072875057.1">
    <property type="nucleotide sequence ID" value="NZ_FRAF01000027.1"/>
</dbReference>
<dbReference type="GO" id="GO:0006310">
    <property type="term" value="P:DNA recombination"/>
    <property type="evidence" value="ECO:0007669"/>
    <property type="project" value="UniProtKB-KW"/>
</dbReference>
<keyword evidence="6" id="KW-0238">DNA-binding</keyword>
<feature type="domain" description="Probable transposase IS891/IS1136/IS1341" evidence="8">
    <location>
        <begin position="165"/>
        <end position="275"/>
    </location>
</feature>
<dbReference type="NCBIfam" id="TIGR01766">
    <property type="entry name" value="IS200/IS605 family accessory protein TnpB-like domain"/>
    <property type="match status" value="1"/>
</dbReference>
<dbReference type="InterPro" id="IPR021027">
    <property type="entry name" value="Transposase_put_HTH"/>
</dbReference>
<dbReference type="GO" id="GO:0032196">
    <property type="term" value="P:transposition"/>
    <property type="evidence" value="ECO:0007669"/>
    <property type="project" value="UniProtKB-KW"/>
</dbReference>
<dbReference type="Proteomes" id="UP000184016">
    <property type="component" value="Unassembled WGS sequence"/>
</dbReference>
<gene>
    <name evidence="11" type="ORF">SAMN05443507_1271</name>
</gene>
<dbReference type="AlphaFoldDB" id="A0A1M6WC86"/>
<dbReference type="Pfam" id="PF07282">
    <property type="entry name" value="Cas12f1-like_TNB"/>
    <property type="match status" value="1"/>
</dbReference>
<accession>A0A1M6WC86</accession>
<dbReference type="NCBIfam" id="NF040570">
    <property type="entry name" value="guided_TnpB"/>
    <property type="match status" value="1"/>
</dbReference>
<dbReference type="Pfam" id="PF12323">
    <property type="entry name" value="HTH_OrfB_IS605"/>
    <property type="match status" value="1"/>
</dbReference>
<organism evidence="11 12">
    <name type="scientific">Alicyclobacillus tolerans</name>
    <dbReference type="NCBI Taxonomy" id="90970"/>
    <lineage>
        <taxon>Bacteria</taxon>
        <taxon>Bacillati</taxon>
        <taxon>Bacillota</taxon>
        <taxon>Bacilli</taxon>
        <taxon>Bacillales</taxon>
        <taxon>Alicyclobacillaceae</taxon>
        <taxon>Alicyclobacillus</taxon>
    </lineage>
</organism>
<evidence type="ECO:0000256" key="1">
    <source>
        <dbReference type="ARBA" id="ARBA00008761"/>
    </source>
</evidence>
<keyword evidence="5" id="KW-0862">Zinc</keyword>
<evidence type="ECO:0000259" key="9">
    <source>
        <dbReference type="Pfam" id="PF07282"/>
    </source>
</evidence>
<proteinExistence type="inferred from homology"/>
<evidence type="ECO:0000256" key="2">
    <source>
        <dbReference type="ARBA" id="ARBA00011044"/>
    </source>
</evidence>
<dbReference type="InterPro" id="IPR001959">
    <property type="entry name" value="Transposase"/>
</dbReference>
<dbReference type="GO" id="GO:0046872">
    <property type="term" value="F:metal ion binding"/>
    <property type="evidence" value="ECO:0007669"/>
    <property type="project" value="UniProtKB-KW"/>
</dbReference>
<dbReference type="InterPro" id="IPR051399">
    <property type="entry name" value="RNA-guided_DNA_endo/Transpos"/>
</dbReference>
<sequence length="385" mass="44267">MTQRAYKFRFYPTEEQQQILAKTFGCVRYVYNWGLRLKTDAYYQTGKRLYYKDLSAQMTVLKRQPETVWLNEVSSVALQQALRHLDRAFINFFEGRGGYPQFHKKLGKQSVTFASSAFKWDGESITLAKMSEPLNIRWSRRFTGSPSSVTVSRDAADRYHISILVDEEIPQAPVCDSQVGIDLGLTDSVILSTGQKFGNPRYFRKDEKRLAKAQRRLAKKQKGSKNRAKARLKVARIHAKIADRRQDFLHKLSTRLINENQVIAVESLQVKNIIRNHHLAKSIADVGWGEFVRQLEYKAEWYGRTVVKIDKFYPSSKRCFDCGHIMPKMPLSVRQWTCPECGEHHDRDVNAAQNILAAGLAVLACGEAIRPARKLNSQREGKPQR</sequence>
<keyword evidence="7" id="KW-0233">DNA recombination</keyword>
<evidence type="ECO:0000256" key="4">
    <source>
        <dbReference type="ARBA" id="ARBA00022723"/>
    </source>
</evidence>
<evidence type="ECO:0000313" key="11">
    <source>
        <dbReference type="EMBL" id="SHK91413.1"/>
    </source>
</evidence>
<feature type="domain" description="Cas12f1-like TNB" evidence="9">
    <location>
        <begin position="288"/>
        <end position="355"/>
    </location>
</feature>
<name>A0A1M6WC86_9BACL</name>
<keyword evidence="12" id="KW-1185">Reference proteome</keyword>
<dbReference type="PANTHER" id="PTHR30405:SF25">
    <property type="entry name" value="RNA-GUIDED DNA ENDONUCLEASE INSQ-RELATED"/>
    <property type="match status" value="1"/>
</dbReference>
<evidence type="ECO:0000256" key="3">
    <source>
        <dbReference type="ARBA" id="ARBA00022578"/>
    </source>
</evidence>
<evidence type="ECO:0000259" key="10">
    <source>
        <dbReference type="Pfam" id="PF12323"/>
    </source>
</evidence>
<keyword evidence="4" id="KW-0479">Metal-binding</keyword>
<evidence type="ECO:0000259" key="8">
    <source>
        <dbReference type="Pfam" id="PF01385"/>
    </source>
</evidence>
<evidence type="ECO:0000313" key="12">
    <source>
        <dbReference type="Proteomes" id="UP000184016"/>
    </source>
</evidence>
<protein>
    <submittedName>
        <fullName evidence="11">Putative transposase</fullName>
    </submittedName>
</protein>
<dbReference type="NCBIfam" id="NF038281">
    <property type="entry name" value="IS200_TnpB"/>
    <property type="match status" value="1"/>
</dbReference>
<evidence type="ECO:0000256" key="5">
    <source>
        <dbReference type="ARBA" id="ARBA00022833"/>
    </source>
</evidence>
<dbReference type="STRING" id="1830138.SAMN05443507_1271"/>
<evidence type="ECO:0000256" key="6">
    <source>
        <dbReference type="ARBA" id="ARBA00023125"/>
    </source>
</evidence>
<feature type="non-terminal residue" evidence="11">
    <location>
        <position position="385"/>
    </location>
</feature>
<keyword evidence="3" id="KW-0815">Transposition</keyword>